<feature type="region of interest" description="Disordered" evidence="1">
    <location>
        <begin position="1"/>
        <end position="58"/>
    </location>
</feature>
<feature type="compositionally biased region" description="Gly residues" evidence="1">
    <location>
        <begin position="48"/>
        <end position="58"/>
    </location>
</feature>
<keyword evidence="3" id="KW-1185">Reference proteome</keyword>
<protein>
    <submittedName>
        <fullName evidence="2">Uncharacterized protein</fullName>
    </submittedName>
</protein>
<evidence type="ECO:0000313" key="2">
    <source>
        <dbReference type="EMBL" id="MFC3861903.1"/>
    </source>
</evidence>
<comment type="caution">
    <text evidence="2">The sequence shown here is derived from an EMBL/GenBank/DDBJ whole genome shotgun (WGS) entry which is preliminary data.</text>
</comment>
<evidence type="ECO:0000256" key="1">
    <source>
        <dbReference type="SAM" id="MobiDB-lite"/>
    </source>
</evidence>
<feature type="compositionally biased region" description="Basic and acidic residues" evidence="1">
    <location>
        <begin position="1"/>
        <end position="19"/>
    </location>
</feature>
<proteinExistence type="predicted"/>
<dbReference type="Proteomes" id="UP001595748">
    <property type="component" value="Unassembled WGS sequence"/>
</dbReference>
<feature type="compositionally biased region" description="Basic and acidic residues" evidence="1">
    <location>
        <begin position="35"/>
        <end position="46"/>
    </location>
</feature>
<organism evidence="2 3">
    <name type="scientific">Deinococcus antarcticus</name>
    <dbReference type="NCBI Taxonomy" id="1298767"/>
    <lineage>
        <taxon>Bacteria</taxon>
        <taxon>Thermotogati</taxon>
        <taxon>Deinococcota</taxon>
        <taxon>Deinococci</taxon>
        <taxon>Deinococcales</taxon>
        <taxon>Deinococcaceae</taxon>
        <taxon>Deinococcus</taxon>
    </lineage>
</organism>
<sequence>MTQAEKKNNPDHRQDRDNAPKPGGQRDPGNGEPSVDEKEGEGRRNGSESGGGKDGNKE</sequence>
<gene>
    <name evidence="2" type="ORF">ACFOPQ_14135</name>
</gene>
<reference evidence="3" key="1">
    <citation type="journal article" date="2019" name="Int. J. Syst. Evol. Microbiol.">
        <title>The Global Catalogue of Microorganisms (GCM) 10K type strain sequencing project: providing services to taxonomists for standard genome sequencing and annotation.</title>
        <authorList>
            <consortium name="The Broad Institute Genomics Platform"/>
            <consortium name="The Broad Institute Genome Sequencing Center for Infectious Disease"/>
            <person name="Wu L."/>
            <person name="Ma J."/>
        </authorList>
    </citation>
    <scope>NUCLEOTIDE SEQUENCE [LARGE SCALE GENOMIC DNA]</scope>
    <source>
        <strain evidence="3">CCTCC AB 2013263</strain>
    </source>
</reference>
<accession>A0ABV8A855</accession>
<dbReference type="RefSeq" id="WP_380079256.1">
    <property type="nucleotide sequence ID" value="NZ_JBHRZF010000167.1"/>
</dbReference>
<dbReference type="EMBL" id="JBHRZF010000167">
    <property type="protein sequence ID" value="MFC3861903.1"/>
    <property type="molecule type" value="Genomic_DNA"/>
</dbReference>
<name>A0ABV8A855_9DEIO</name>
<evidence type="ECO:0000313" key="3">
    <source>
        <dbReference type="Proteomes" id="UP001595748"/>
    </source>
</evidence>